<dbReference type="GO" id="GO:0000287">
    <property type="term" value="F:magnesium ion binding"/>
    <property type="evidence" value="ECO:0007669"/>
    <property type="project" value="InterPro"/>
</dbReference>
<dbReference type="SUPFAM" id="SSF103084">
    <property type="entry name" value="Holliday junction resolvase RusA"/>
    <property type="match status" value="1"/>
</dbReference>
<dbReference type="RefSeq" id="WP_094885397.1">
    <property type="nucleotide sequence ID" value="NZ_NPMS01000003.1"/>
</dbReference>
<keyword evidence="2" id="KW-1185">Reference proteome</keyword>
<protein>
    <submittedName>
        <fullName evidence="1">Uncharacterized protein</fullName>
    </submittedName>
</protein>
<comment type="caution">
    <text evidence="1">The sequence shown here is derived from an EMBL/GenBank/DDBJ whole genome shotgun (WGS) entry which is preliminary data.</text>
</comment>
<sequence>MSNSHYMEILKSLERLREETMKRMYEQEPNMDGESNPMAAISPLTTNDYPVFQFSYDGLLPLYKENDREYMSFVRNYYYRITNESNENQKNITQFDKASIVISYYFQDKRIRDLDNRNRKVIIDAIRHTNIIKDDCWKNISIFEEGYSDNQNHIQVYLLERSNLSNFLAYLEKYHQVIRQIPKAGEKKEIEKEFSKGKQANTLVKPSNISMDETSGIWE</sequence>
<accession>A0A265NC46</accession>
<evidence type="ECO:0000313" key="1">
    <source>
        <dbReference type="EMBL" id="OZU89039.1"/>
    </source>
</evidence>
<dbReference type="Proteomes" id="UP000216498">
    <property type="component" value="Unassembled WGS sequence"/>
</dbReference>
<organism evidence="1 2">
    <name type="scientific">Virgibacillus indicus</name>
    <dbReference type="NCBI Taxonomy" id="2024554"/>
    <lineage>
        <taxon>Bacteria</taxon>
        <taxon>Bacillati</taxon>
        <taxon>Bacillota</taxon>
        <taxon>Bacilli</taxon>
        <taxon>Bacillales</taxon>
        <taxon>Bacillaceae</taxon>
        <taxon>Virgibacillus</taxon>
    </lineage>
</organism>
<dbReference type="OrthoDB" id="2476074at2"/>
<name>A0A265NC46_9BACI</name>
<dbReference type="Gene3D" id="3.30.1330.70">
    <property type="entry name" value="Holliday junction resolvase RusA"/>
    <property type="match status" value="1"/>
</dbReference>
<dbReference type="InterPro" id="IPR036614">
    <property type="entry name" value="RusA-like_sf"/>
</dbReference>
<dbReference type="GO" id="GO:0006281">
    <property type="term" value="P:DNA repair"/>
    <property type="evidence" value="ECO:0007669"/>
    <property type="project" value="InterPro"/>
</dbReference>
<evidence type="ECO:0000313" key="2">
    <source>
        <dbReference type="Proteomes" id="UP000216498"/>
    </source>
</evidence>
<proteinExistence type="predicted"/>
<dbReference type="AlphaFoldDB" id="A0A265NC46"/>
<dbReference type="EMBL" id="NPMS01000003">
    <property type="protein sequence ID" value="OZU89039.1"/>
    <property type="molecule type" value="Genomic_DNA"/>
</dbReference>
<gene>
    <name evidence="1" type="ORF">CIL03_08455</name>
</gene>
<reference evidence="1 2" key="1">
    <citation type="submission" date="2017-08" db="EMBL/GenBank/DDBJ databases">
        <title>Virgibacillus indicus sp. nov. and Virgibacillus profoundi sp. nov, two moderately halophilic bacteria isolated from marine sediment by using the Microfluidic Streak Plate.</title>
        <authorList>
            <person name="Xu B."/>
            <person name="Hu B."/>
            <person name="Wang J."/>
            <person name="Zhu Y."/>
            <person name="Huang L."/>
            <person name="Du W."/>
            <person name="Huang Y."/>
        </authorList>
    </citation>
    <scope>NUCLEOTIDE SEQUENCE [LARGE SCALE GENOMIC DNA]</scope>
    <source>
        <strain evidence="1 2">IO3-P2-C2</strain>
    </source>
</reference>
<dbReference type="GO" id="GO:0006310">
    <property type="term" value="P:DNA recombination"/>
    <property type="evidence" value="ECO:0007669"/>
    <property type="project" value="InterPro"/>
</dbReference>